<keyword evidence="5" id="KW-0255">Endonuclease</keyword>
<protein>
    <recommendedName>
        <fullName evidence="1">RNA-directed DNA polymerase</fullName>
        <ecNumber evidence="1">2.7.7.49</ecNumber>
    </recommendedName>
</protein>
<dbReference type="InterPro" id="IPR001584">
    <property type="entry name" value="Integrase_cat-core"/>
</dbReference>
<dbReference type="PANTHER" id="PTHR37984:SF5">
    <property type="entry name" value="PROTEIN NYNRIN-LIKE"/>
    <property type="match status" value="1"/>
</dbReference>
<accession>A0ABQ5JYA4</accession>
<dbReference type="InterPro" id="IPR043502">
    <property type="entry name" value="DNA/RNA_pol_sf"/>
</dbReference>
<dbReference type="Pfam" id="PF17921">
    <property type="entry name" value="Integrase_H2C2"/>
    <property type="match status" value="1"/>
</dbReference>
<evidence type="ECO:0000313" key="13">
    <source>
        <dbReference type="EMBL" id="GKT19254.1"/>
    </source>
</evidence>
<feature type="domain" description="CCHC-type" evidence="10">
    <location>
        <begin position="269"/>
        <end position="285"/>
    </location>
</feature>
<dbReference type="InterPro" id="IPR000477">
    <property type="entry name" value="RT_dom"/>
</dbReference>
<keyword evidence="8" id="KW-0479">Metal-binding</keyword>
<dbReference type="SUPFAM" id="SSF57756">
    <property type="entry name" value="Retrovirus zinc finger-like domains"/>
    <property type="match status" value="1"/>
</dbReference>
<keyword evidence="3" id="KW-0548">Nucleotidyltransferase</keyword>
<dbReference type="CDD" id="cd00303">
    <property type="entry name" value="retropepsin_like"/>
    <property type="match status" value="1"/>
</dbReference>
<dbReference type="PROSITE" id="PS50994">
    <property type="entry name" value="INTEGRASE"/>
    <property type="match status" value="1"/>
</dbReference>
<dbReference type="SUPFAM" id="SSF56672">
    <property type="entry name" value="DNA/RNA polymerases"/>
    <property type="match status" value="1"/>
</dbReference>
<proteinExistence type="predicted"/>
<evidence type="ECO:0000313" key="14">
    <source>
        <dbReference type="Proteomes" id="UP001057375"/>
    </source>
</evidence>
<dbReference type="InterPro" id="IPR050951">
    <property type="entry name" value="Retrovirus_Pol_polyprotein"/>
</dbReference>
<dbReference type="InterPro" id="IPR001878">
    <property type="entry name" value="Znf_CCHC"/>
</dbReference>
<evidence type="ECO:0000256" key="2">
    <source>
        <dbReference type="ARBA" id="ARBA00022679"/>
    </source>
</evidence>
<dbReference type="Gene3D" id="3.30.420.10">
    <property type="entry name" value="Ribonuclease H-like superfamily/Ribonuclease H"/>
    <property type="match status" value="1"/>
</dbReference>
<dbReference type="InterPro" id="IPR036875">
    <property type="entry name" value="Znf_CCHC_sf"/>
</dbReference>
<dbReference type="InterPro" id="IPR012337">
    <property type="entry name" value="RNaseH-like_sf"/>
</dbReference>
<dbReference type="Proteomes" id="UP001057375">
    <property type="component" value="Unassembled WGS sequence"/>
</dbReference>
<dbReference type="Gene3D" id="3.10.10.10">
    <property type="entry name" value="HIV Type 1 Reverse Transcriptase, subunit A, domain 1"/>
    <property type="match status" value="1"/>
</dbReference>
<dbReference type="InterPro" id="IPR021109">
    <property type="entry name" value="Peptidase_aspartic_dom_sf"/>
</dbReference>
<feature type="domain" description="Reverse transcriptase" evidence="11">
    <location>
        <begin position="512"/>
        <end position="691"/>
    </location>
</feature>
<dbReference type="InterPro" id="IPR041588">
    <property type="entry name" value="Integrase_H2C2"/>
</dbReference>
<keyword evidence="6" id="KW-0378">Hydrolase</keyword>
<keyword evidence="8" id="KW-0862">Zinc</keyword>
<evidence type="ECO:0000256" key="4">
    <source>
        <dbReference type="ARBA" id="ARBA00022722"/>
    </source>
</evidence>
<organism evidence="13 14">
    <name type="scientific">Aduncisulcus paluster</name>
    <dbReference type="NCBI Taxonomy" id="2918883"/>
    <lineage>
        <taxon>Eukaryota</taxon>
        <taxon>Metamonada</taxon>
        <taxon>Carpediemonas-like organisms</taxon>
        <taxon>Aduncisulcus</taxon>
    </lineage>
</organism>
<sequence>MSAILKPPFLTKFSKDDWHEFFCQYAIYKAQGGKQKWIVLVSPFVLDVLLHIYFDSDAYDTNVSDKRKSITDIELNLGYSSVFISESGIKSLEKQIRKGFAARNTVGLFDRLDKLVMGNLFCLTAYMEYAIRFKEEVAMAEDFGSDKQKLRAFIRGLRPERLQSRVTAEMDTLDSTDIDSAIRVGYVELEDLILLKEEFDKLGVLETGEKREKSQRFQGKCNYCHKKGHKEADCRKKQKDLAGKDLASTRGSNPSQESYKKKGQRKPKKCFICDSTEHFARDCPERKGKREYMKAIVESSSVVERFGKVMGQQQKEMKILLDSAASLSIVSEELAKGLNPKERRPEVHEFELGTGQKVQTKEVVDLKVEITGALGKPIEFMETFVVMKMIKGVNHEVILGNRTCERLGLFMIGEVADEEQELLLEEQSGEEIEFPQLVEKPDITLIHWEDQEIKEKAEGSVKHYADKVRPDDPIEVRPLKLELVKEEVVSQPPRRVPYKFQQTVKEIIDDLMDKKFIQPSRSSYASPILLVPRKPTGVRMCVDYRELNPLLKDDKYPIPRPDDLFALLHGKKWFAALDLKNGYYGCPMDESTRYISAFCTPFGLYEWLRMPFGLKTAPAYFQRLMNDIFRDLQSQGVIVYLDDVLIAAASKEELVRLLNVVLERFEQFNLRLNPAKTFIGLKQIRFLGFEFSAEGRSIAGDRIEAVQNMEQPKNRKGVRRFIGICNYLKDFIPNLTTKASPLSELIKKTVPFIWSDECEKSFTLLKREIEKSVVLAHYDPELDLVLRTDASDKGLGAMLVQLRQGKEEVVMFLSKKFTEVERRWSTMEQEAYAIYYAIKKLQQYLLGRSFVVETDHKNLLYLHKEPAAKVIRWKMFLMQFNFSLRHIPGVENVVADALSRAFDDDKKMLKVVTEVPEELDKDVQWWKDTYKQDVIRDEDGWICLDEVPREILKTMVKDLHNRSAAHMGRVHLVDYFKKRQWRWKKMREGINIVIQSCPVCQKLTKQRSKKLVGTLAAFKPFDSISVDTLGPLEVRETYRYVLVIIDDFSRYVVLVPTRTTMAKEMVESLIMNWIRYFGVPGQIRSDGGSQFVNELMKSLEDNWKMKHDISTAHHHEGNGIVERCNREIRKYLRIFRLEEADWDWRQALPIIMMLLNNHVHSSLKFTPTEILFGKSQKLMKWDGKLPEKRKDYEDIVREHREVSELIHTLAEEKQQWLEVEKVEEQRGKGFEVGQKVWVEPIVKRKGDPEWTGP</sequence>
<dbReference type="Gene3D" id="2.40.70.10">
    <property type="entry name" value="Acid Proteases"/>
    <property type="match status" value="1"/>
</dbReference>
<dbReference type="Pfam" id="PF00078">
    <property type="entry name" value="RVT_1"/>
    <property type="match status" value="1"/>
</dbReference>
<keyword evidence="4" id="KW-0540">Nuclease</keyword>
<comment type="caution">
    <text evidence="13">The sequence shown here is derived from an EMBL/GenBank/DDBJ whole genome shotgun (WGS) entry which is preliminary data.</text>
</comment>
<keyword evidence="7" id="KW-0695">RNA-directed DNA polymerase</keyword>
<feature type="domain" description="Integrase catalytic" evidence="12">
    <location>
        <begin position="1016"/>
        <end position="1175"/>
    </location>
</feature>
<reference evidence="13" key="1">
    <citation type="submission" date="2022-03" db="EMBL/GenBank/DDBJ databases">
        <title>Draft genome sequence of Aduncisulcus paluster, a free-living microaerophilic Fornicata.</title>
        <authorList>
            <person name="Yuyama I."/>
            <person name="Kume K."/>
            <person name="Tamura T."/>
            <person name="Inagaki Y."/>
            <person name="Hashimoto T."/>
        </authorList>
    </citation>
    <scope>NUCLEOTIDE SEQUENCE</scope>
    <source>
        <strain evidence="13">NY0171</strain>
    </source>
</reference>
<dbReference type="EC" id="2.7.7.49" evidence="1"/>
<dbReference type="CDD" id="cd01647">
    <property type="entry name" value="RT_LTR"/>
    <property type="match status" value="1"/>
</dbReference>
<dbReference type="SUPFAM" id="SSF53098">
    <property type="entry name" value="Ribonuclease H-like"/>
    <property type="match status" value="1"/>
</dbReference>
<dbReference type="Pfam" id="PF00098">
    <property type="entry name" value="zf-CCHC"/>
    <property type="match status" value="1"/>
</dbReference>
<dbReference type="PROSITE" id="PS50158">
    <property type="entry name" value="ZF_CCHC"/>
    <property type="match status" value="1"/>
</dbReference>
<evidence type="ECO:0000256" key="5">
    <source>
        <dbReference type="ARBA" id="ARBA00022759"/>
    </source>
</evidence>
<evidence type="ECO:0000256" key="8">
    <source>
        <dbReference type="PROSITE-ProRule" id="PRU00047"/>
    </source>
</evidence>
<evidence type="ECO:0000256" key="3">
    <source>
        <dbReference type="ARBA" id="ARBA00022695"/>
    </source>
</evidence>
<dbReference type="InterPro" id="IPR041373">
    <property type="entry name" value="RT_RNaseH"/>
</dbReference>
<dbReference type="Pfam" id="PF00665">
    <property type="entry name" value="rve"/>
    <property type="match status" value="1"/>
</dbReference>
<dbReference type="SMART" id="SM00343">
    <property type="entry name" value="ZnF_C2HC"/>
    <property type="match status" value="2"/>
</dbReference>
<dbReference type="Gene3D" id="1.10.340.70">
    <property type="match status" value="1"/>
</dbReference>
<dbReference type="InterPro" id="IPR043128">
    <property type="entry name" value="Rev_trsase/Diguanyl_cyclase"/>
</dbReference>
<dbReference type="PROSITE" id="PS50878">
    <property type="entry name" value="RT_POL"/>
    <property type="match status" value="1"/>
</dbReference>
<dbReference type="CDD" id="cd09274">
    <property type="entry name" value="RNase_HI_RT_Ty3"/>
    <property type="match status" value="1"/>
</dbReference>
<keyword evidence="14" id="KW-1185">Reference proteome</keyword>
<dbReference type="Pfam" id="PF17917">
    <property type="entry name" value="RT_RNaseH"/>
    <property type="match status" value="1"/>
</dbReference>
<gene>
    <name evidence="13" type="ORF">ADUPG1_011469</name>
</gene>
<evidence type="ECO:0000256" key="1">
    <source>
        <dbReference type="ARBA" id="ARBA00012493"/>
    </source>
</evidence>
<evidence type="ECO:0000259" key="11">
    <source>
        <dbReference type="PROSITE" id="PS50878"/>
    </source>
</evidence>
<feature type="region of interest" description="Disordered" evidence="9">
    <location>
        <begin position="242"/>
        <end position="263"/>
    </location>
</feature>
<evidence type="ECO:0000256" key="7">
    <source>
        <dbReference type="ARBA" id="ARBA00022918"/>
    </source>
</evidence>
<keyword evidence="8" id="KW-0863">Zinc-finger</keyword>
<evidence type="ECO:0000256" key="6">
    <source>
        <dbReference type="ARBA" id="ARBA00022801"/>
    </source>
</evidence>
<dbReference type="InterPro" id="IPR036397">
    <property type="entry name" value="RNaseH_sf"/>
</dbReference>
<dbReference type="Gene3D" id="3.30.70.270">
    <property type="match status" value="2"/>
</dbReference>
<evidence type="ECO:0000256" key="9">
    <source>
        <dbReference type="SAM" id="MobiDB-lite"/>
    </source>
</evidence>
<dbReference type="EMBL" id="BQXS01012033">
    <property type="protein sequence ID" value="GKT19254.1"/>
    <property type="molecule type" value="Genomic_DNA"/>
</dbReference>
<name>A0ABQ5JYA4_9EUKA</name>
<evidence type="ECO:0000259" key="12">
    <source>
        <dbReference type="PROSITE" id="PS50994"/>
    </source>
</evidence>
<evidence type="ECO:0000259" key="10">
    <source>
        <dbReference type="PROSITE" id="PS50158"/>
    </source>
</evidence>
<feature type="non-terminal residue" evidence="13">
    <location>
        <position position="1253"/>
    </location>
</feature>
<dbReference type="PANTHER" id="PTHR37984">
    <property type="entry name" value="PROTEIN CBG26694"/>
    <property type="match status" value="1"/>
</dbReference>
<dbReference type="Gene3D" id="4.10.60.10">
    <property type="entry name" value="Zinc finger, CCHC-type"/>
    <property type="match status" value="1"/>
</dbReference>
<keyword evidence="2" id="KW-0808">Transferase</keyword>